<reference evidence="4" key="1">
    <citation type="submission" date="2021-01" db="EMBL/GenBank/DDBJ databases">
        <authorList>
            <person name="Corre E."/>
            <person name="Pelletier E."/>
            <person name="Niang G."/>
            <person name="Scheremetjew M."/>
            <person name="Finn R."/>
            <person name="Kale V."/>
            <person name="Holt S."/>
            <person name="Cochrane G."/>
            <person name="Meng A."/>
            <person name="Brown T."/>
            <person name="Cohen L."/>
        </authorList>
    </citation>
    <scope>NUCLEOTIDE SEQUENCE</scope>
    <source>
        <strain evidence="4">RCC1537</strain>
    </source>
</reference>
<evidence type="ECO:0000256" key="1">
    <source>
        <dbReference type="ARBA" id="ARBA00006499"/>
    </source>
</evidence>
<dbReference type="InterPro" id="IPR050565">
    <property type="entry name" value="LYPA1-2/EST-like"/>
</dbReference>
<evidence type="ECO:0000259" key="3">
    <source>
        <dbReference type="Pfam" id="PF02230"/>
    </source>
</evidence>
<name>A0A7R9YJ26_DIALT</name>
<comment type="similarity">
    <text evidence="1">Belongs to the AB hydrolase superfamily. AB hydrolase 2 family.</text>
</comment>
<dbReference type="OrthoDB" id="2418081at2759"/>
<evidence type="ECO:0000256" key="2">
    <source>
        <dbReference type="ARBA" id="ARBA00022801"/>
    </source>
</evidence>
<dbReference type="SUPFAM" id="SSF53474">
    <property type="entry name" value="alpha/beta-Hydrolases"/>
    <property type="match status" value="1"/>
</dbReference>
<evidence type="ECO:0000313" key="4">
    <source>
        <dbReference type="EMBL" id="CAD8269563.1"/>
    </source>
</evidence>
<dbReference type="Proteomes" id="UP000751190">
    <property type="component" value="Unassembled WGS sequence"/>
</dbReference>
<dbReference type="InterPro" id="IPR029058">
    <property type="entry name" value="AB_hydrolase_fold"/>
</dbReference>
<dbReference type="GO" id="GO:0008474">
    <property type="term" value="F:palmitoyl-(protein) hydrolase activity"/>
    <property type="evidence" value="ECO:0007669"/>
    <property type="project" value="TreeGrafter"/>
</dbReference>
<gene>
    <name evidence="5" type="ORF">KFE25_005695</name>
    <name evidence="4" type="ORF">PLUT1463_LOCUS3877</name>
</gene>
<dbReference type="Gene3D" id="3.40.50.1820">
    <property type="entry name" value="alpha/beta hydrolase"/>
    <property type="match status" value="1"/>
</dbReference>
<accession>A0A7R9YJ26</accession>
<evidence type="ECO:0000313" key="6">
    <source>
        <dbReference type="Proteomes" id="UP000751190"/>
    </source>
</evidence>
<dbReference type="OMA" id="ISTVWFN"/>
<feature type="domain" description="Phospholipase/carboxylesterase/thioesterase" evidence="3">
    <location>
        <begin position="7"/>
        <end position="209"/>
    </location>
</feature>
<organism evidence="4">
    <name type="scientific">Diacronema lutheri</name>
    <name type="common">Unicellular marine alga</name>
    <name type="synonym">Monochrysis lutheri</name>
    <dbReference type="NCBI Taxonomy" id="2081491"/>
    <lineage>
        <taxon>Eukaryota</taxon>
        <taxon>Haptista</taxon>
        <taxon>Haptophyta</taxon>
        <taxon>Pavlovophyceae</taxon>
        <taxon>Pavlovales</taxon>
        <taxon>Pavlovaceae</taxon>
        <taxon>Diacronema</taxon>
    </lineage>
</organism>
<reference evidence="5" key="2">
    <citation type="submission" date="2021-05" db="EMBL/GenBank/DDBJ databases">
        <title>The genome of the haptophyte Pavlova lutheri (Diacronema luteri, Pavlovales) - a model for lipid biosynthesis in eukaryotic algae.</title>
        <authorList>
            <person name="Hulatt C.J."/>
            <person name="Posewitz M.C."/>
        </authorList>
    </citation>
    <scope>NUCLEOTIDE SEQUENCE</scope>
    <source>
        <strain evidence="5">NIVA-4/92</strain>
    </source>
</reference>
<evidence type="ECO:0000313" key="5">
    <source>
        <dbReference type="EMBL" id="KAG8459184.1"/>
    </source>
</evidence>
<dbReference type="AlphaFoldDB" id="A0A7R9YJ26"/>
<dbReference type="EMBL" id="JAGTXO010000043">
    <property type="protein sequence ID" value="KAG8459184.1"/>
    <property type="molecule type" value="Genomic_DNA"/>
</dbReference>
<proteinExistence type="inferred from homology"/>
<dbReference type="Pfam" id="PF02230">
    <property type="entry name" value="Abhydrolase_2"/>
    <property type="match status" value="1"/>
</dbReference>
<dbReference type="PANTHER" id="PTHR10655">
    <property type="entry name" value="LYSOPHOSPHOLIPASE-RELATED"/>
    <property type="match status" value="1"/>
</dbReference>
<keyword evidence="2" id="KW-0378">Hydrolase</keyword>
<dbReference type="GO" id="GO:0052689">
    <property type="term" value="F:carboxylic ester hydrolase activity"/>
    <property type="evidence" value="ECO:0007669"/>
    <property type="project" value="TreeGrafter"/>
</dbReference>
<keyword evidence="6" id="KW-1185">Reference proteome</keyword>
<dbReference type="GO" id="GO:0005737">
    <property type="term" value="C:cytoplasm"/>
    <property type="evidence" value="ECO:0007669"/>
    <property type="project" value="TreeGrafter"/>
</dbReference>
<protein>
    <recommendedName>
        <fullName evidence="3">Phospholipase/carboxylesterase/thioesterase domain-containing protein</fullName>
    </recommendedName>
</protein>
<dbReference type="InterPro" id="IPR003140">
    <property type="entry name" value="PLipase/COase/thioEstase"/>
</dbReference>
<sequence>MVALHDGVRAVLVFLHGSGDTGAGLRHALAHVAGGHLVHRLRERGVELVTPSAEPRSYFLAPGQMSSVWFDRHGMDPRAREHTESLDQSAARLAALLDELQRAGISPHRIVVGGFSMGGGMALHLALREADRGLAGVFALSSFMCASSPAFALESARRAPPVFMRHGAADGFILPRWGEATAEELRALGAEVDFALVAGLDHTMADAEVIELTAWVLDRLGV</sequence>
<dbReference type="EMBL" id="HBEB01006003">
    <property type="protein sequence ID" value="CAD8269563.1"/>
    <property type="molecule type" value="Transcribed_RNA"/>
</dbReference>
<dbReference type="PANTHER" id="PTHR10655:SF17">
    <property type="entry name" value="LYSOPHOSPHOLIPASE-LIKE PROTEIN 1"/>
    <property type="match status" value="1"/>
</dbReference>